<dbReference type="Pfam" id="PF02518">
    <property type="entry name" value="HATPase_c"/>
    <property type="match status" value="1"/>
</dbReference>
<keyword evidence="3 14" id="KW-1003">Cell membrane</keyword>
<dbReference type="OrthoDB" id="9811306at2"/>
<dbReference type="GO" id="GO:0005886">
    <property type="term" value="C:plasma membrane"/>
    <property type="evidence" value="ECO:0007669"/>
    <property type="project" value="UniProtKB-SubCell"/>
</dbReference>
<proteinExistence type="predicted"/>
<dbReference type="CDD" id="cd19408">
    <property type="entry name" value="NarX_NarQ_sensor"/>
    <property type="match status" value="1"/>
</dbReference>
<evidence type="ECO:0000256" key="12">
    <source>
        <dbReference type="ARBA" id="ARBA00023012"/>
    </source>
</evidence>
<keyword evidence="15" id="KW-0175">Coiled coil</keyword>
<keyword evidence="8 14" id="KW-0547">Nucleotide-binding</keyword>
<feature type="coiled-coil region" evidence="15">
    <location>
        <begin position="234"/>
        <end position="261"/>
    </location>
</feature>
<evidence type="ECO:0000256" key="13">
    <source>
        <dbReference type="ARBA" id="ARBA00023136"/>
    </source>
</evidence>
<evidence type="ECO:0000313" key="20">
    <source>
        <dbReference type="Proteomes" id="UP000595663"/>
    </source>
</evidence>
<keyword evidence="20" id="KW-1185">Reference proteome</keyword>
<comment type="catalytic activity">
    <reaction evidence="1 14">
        <text>ATP + protein L-histidine = ADP + protein N-phospho-L-histidine.</text>
        <dbReference type="EC" id="2.7.13.3"/>
    </reaction>
</comment>
<dbReference type="Pfam" id="PF00672">
    <property type="entry name" value="HAMP"/>
    <property type="match status" value="1"/>
</dbReference>
<dbReference type="InterPro" id="IPR029095">
    <property type="entry name" value="NarX-like_N"/>
</dbReference>
<dbReference type="SMART" id="SM00304">
    <property type="entry name" value="HAMP"/>
    <property type="match status" value="1"/>
</dbReference>
<evidence type="ECO:0000256" key="11">
    <source>
        <dbReference type="ARBA" id="ARBA00022989"/>
    </source>
</evidence>
<feature type="domain" description="HAMP" evidence="18">
    <location>
        <begin position="190"/>
        <end position="242"/>
    </location>
</feature>
<evidence type="ECO:0000256" key="10">
    <source>
        <dbReference type="ARBA" id="ARBA00022840"/>
    </source>
</evidence>
<dbReference type="EMBL" id="AP014545">
    <property type="protein sequence ID" value="BBB27039.1"/>
    <property type="molecule type" value="Genomic_DNA"/>
</dbReference>
<dbReference type="Pfam" id="PF13675">
    <property type="entry name" value="PilJ"/>
    <property type="match status" value="1"/>
</dbReference>
<evidence type="ECO:0000256" key="15">
    <source>
        <dbReference type="SAM" id="Coils"/>
    </source>
</evidence>
<dbReference type="Pfam" id="PF07730">
    <property type="entry name" value="HisKA_3"/>
    <property type="match status" value="1"/>
</dbReference>
<dbReference type="CDD" id="cd16917">
    <property type="entry name" value="HATPase_UhpB-NarQ-NarX-like"/>
    <property type="match status" value="1"/>
</dbReference>
<dbReference type="SUPFAM" id="SSF158472">
    <property type="entry name" value="HAMP domain-like"/>
    <property type="match status" value="1"/>
</dbReference>
<evidence type="ECO:0000256" key="16">
    <source>
        <dbReference type="SAM" id="Phobius"/>
    </source>
</evidence>
<dbReference type="InterPro" id="IPR003594">
    <property type="entry name" value="HATPase_dom"/>
</dbReference>
<keyword evidence="5" id="KW-0597">Phosphoprotein</keyword>
<dbReference type="RefSeq" id="WP_019620157.1">
    <property type="nucleotide sequence ID" value="NZ_AP014545.1"/>
</dbReference>
<dbReference type="InterPro" id="IPR005467">
    <property type="entry name" value="His_kinase_dom"/>
</dbReference>
<organism evidence="19 20">
    <name type="scientific">Amphritea japonica ATCC BAA-1530</name>
    <dbReference type="NCBI Taxonomy" id="1278309"/>
    <lineage>
        <taxon>Bacteria</taxon>
        <taxon>Pseudomonadati</taxon>
        <taxon>Pseudomonadota</taxon>
        <taxon>Gammaproteobacteria</taxon>
        <taxon>Oceanospirillales</taxon>
        <taxon>Oceanospirillaceae</taxon>
        <taxon>Amphritea</taxon>
    </lineage>
</organism>
<comment type="subcellular location">
    <subcellularLocation>
        <location evidence="2">Cell inner membrane</location>
        <topology evidence="2">Multi-pass membrane protein</topology>
    </subcellularLocation>
</comment>
<evidence type="ECO:0000256" key="2">
    <source>
        <dbReference type="ARBA" id="ARBA00004429"/>
    </source>
</evidence>
<dbReference type="InterPro" id="IPR016380">
    <property type="entry name" value="Sig_transdc_His_kin_NarX/NarQ"/>
</dbReference>
<keyword evidence="13 14" id="KW-0472">Membrane</keyword>
<evidence type="ECO:0000256" key="5">
    <source>
        <dbReference type="ARBA" id="ARBA00022553"/>
    </source>
</evidence>
<evidence type="ECO:0000259" key="18">
    <source>
        <dbReference type="PROSITE" id="PS50885"/>
    </source>
</evidence>
<feature type="domain" description="Histidine kinase" evidence="17">
    <location>
        <begin position="409"/>
        <end position="605"/>
    </location>
</feature>
<dbReference type="PANTHER" id="PTHR24421">
    <property type="entry name" value="NITRATE/NITRITE SENSOR PROTEIN NARX-RELATED"/>
    <property type="match status" value="1"/>
</dbReference>
<dbReference type="InterPro" id="IPR003660">
    <property type="entry name" value="HAMP_dom"/>
</dbReference>
<dbReference type="SUPFAM" id="SSF55874">
    <property type="entry name" value="ATPase domain of HSP90 chaperone/DNA topoisomerase II/histidine kinase"/>
    <property type="match status" value="1"/>
</dbReference>
<name>A0A7R6P6U9_9GAMM</name>
<dbReference type="GO" id="GO:0000155">
    <property type="term" value="F:phosphorelay sensor kinase activity"/>
    <property type="evidence" value="ECO:0007669"/>
    <property type="project" value="UniProtKB-UniRule"/>
</dbReference>
<keyword evidence="7 16" id="KW-0812">Transmembrane</keyword>
<dbReference type="Gene3D" id="1.10.8.500">
    <property type="entry name" value="HAMP domain in histidine kinase"/>
    <property type="match status" value="1"/>
</dbReference>
<sequence length="606" mass="68252">MNFLKKSIITRLGTAMFAISLMALISMISSVIVAESTQGDAAGINLAGSLRMMSYRIVAETQQYESAPSNKALTRVLDSIDEFDIRINDTVLTDVIPEGKDHKLYQVYQSLMSEWQSALSPRLKMELQQSPVNGAKNLEMLKDFVTRIDHMVRLLEHSTESKIKLLSLVQGISLLMTVIIIFIALYDIKCNVVEPLGQLLRASKEASEGKLTARVYYQSDDELGLLGTTFNHMAGELSKIYADLENRVQQKTTELRDTNQRLQLLYKATRRFNQDEDICRRLMPVMKELEETLPIGPVSVTLCDPSQPSSYRLLTTQQEKRPVDCMQTSCSDCIVPSLKNRPYKSANFPIQTREAYFGELTIAYALSSPLTEDQKTLIETLVDNLGTVLSLELKASQEQHMSLMEERAVIARELHDSLAQSLSYLKMQVGRLQILRKKHQSEQQIDDVVNELKEGLNNAYYQLRELLTTFRLTLDQPGLRPALESTVKEFSDRLNSEIKLKYNLLPQSLTANQEIHVLQLVREALANVVKHSQATEASVQVTQSGNHMEVCVEDNGIGLPVNKDTSGHYGLVIMQDRSSTLNGELKVENRESSGTRVILKFSAKQT</sequence>
<dbReference type="SUPFAM" id="SSF55781">
    <property type="entry name" value="GAF domain-like"/>
    <property type="match status" value="1"/>
</dbReference>
<dbReference type="PROSITE" id="PS50885">
    <property type="entry name" value="HAMP"/>
    <property type="match status" value="1"/>
</dbReference>
<dbReference type="Proteomes" id="UP000595663">
    <property type="component" value="Chromosome"/>
</dbReference>
<dbReference type="PANTHER" id="PTHR24421:SF10">
    <property type="entry name" value="NITRATE_NITRITE SENSOR PROTEIN NARQ"/>
    <property type="match status" value="1"/>
</dbReference>
<protein>
    <recommendedName>
        <fullName evidence="14">Sensor protein</fullName>
        <ecNumber evidence="14">2.7.13.3</ecNumber>
    </recommendedName>
</protein>
<dbReference type="EC" id="2.7.13.3" evidence="14"/>
<dbReference type="PIRSF" id="PIRSF003167">
    <property type="entry name" value="STHK_NarX/NarQ"/>
    <property type="match status" value="1"/>
</dbReference>
<dbReference type="InterPro" id="IPR042295">
    <property type="entry name" value="NarX-like_N_sf"/>
</dbReference>
<keyword evidence="12 14" id="KW-0902">Two-component regulatory system</keyword>
<keyword evidence="6 14" id="KW-0808">Transferase</keyword>
<feature type="transmembrane region" description="Helical" evidence="16">
    <location>
        <begin position="12"/>
        <end position="34"/>
    </location>
</feature>
<accession>A0A7R6P6U9</accession>
<dbReference type="PROSITE" id="PS50109">
    <property type="entry name" value="HIS_KIN"/>
    <property type="match status" value="1"/>
</dbReference>
<dbReference type="SMART" id="SM00387">
    <property type="entry name" value="HATPase_c"/>
    <property type="match status" value="1"/>
</dbReference>
<dbReference type="AlphaFoldDB" id="A0A7R6P6U9"/>
<reference evidence="19 20" key="1">
    <citation type="journal article" date="2008" name="Int. J. Syst. Evol. Microbiol.">
        <title>Amphritea japonica sp. nov. and Amphritea balenae sp. nov., isolated from the sediment adjacent to sperm whale carcasses off Kagoshima, Japan.</title>
        <authorList>
            <person name="Miyazaki M."/>
            <person name="Nogi Y."/>
            <person name="Fujiwara Y."/>
            <person name="Kawato M."/>
            <person name="Nagahama T."/>
            <person name="Kubokawa K."/>
            <person name="Horikoshi K."/>
        </authorList>
    </citation>
    <scope>NUCLEOTIDE SEQUENCE [LARGE SCALE GENOMIC DNA]</scope>
    <source>
        <strain evidence="19 20">ATCC BAA-1530</strain>
    </source>
</reference>
<dbReference type="InterPro" id="IPR050482">
    <property type="entry name" value="Sensor_HK_TwoCompSys"/>
</dbReference>
<evidence type="ECO:0000256" key="7">
    <source>
        <dbReference type="ARBA" id="ARBA00022692"/>
    </source>
</evidence>
<evidence type="ECO:0000313" key="19">
    <source>
        <dbReference type="EMBL" id="BBB27039.1"/>
    </source>
</evidence>
<keyword evidence="9 14" id="KW-0418">Kinase</keyword>
<evidence type="ECO:0000256" key="14">
    <source>
        <dbReference type="PIRNR" id="PIRNR003167"/>
    </source>
</evidence>
<evidence type="ECO:0000256" key="4">
    <source>
        <dbReference type="ARBA" id="ARBA00022519"/>
    </source>
</evidence>
<dbReference type="Gene3D" id="3.30.565.10">
    <property type="entry name" value="Histidine kinase-like ATPase, C-terminal domain"/>
    <property type="match status" value="1"/>
</dbReference>
<dbReference type="GO" id="GO:0005524">
    <property type="term" value="F:ATP binding"/>
    <property type="evidence" value="ECO:0007669"/>
    <property type="project" value="UniProtKB-UniRule"/>
</dbReference>
<dbReference type="Gene3D" id="1.20.5.1930">
    <property type="match status" value="1"/>
</dbReference>
<evidence type="ECO:0000256" key="6">
    <source>
        <dbReference type="ARBA" id="ARBA00022679"/>
    </source>
</evidence>
<dbReference type="InterPro" id="IPR036890">
    <property type="entry name" value="HATPase_C_sf"/>
</dbReference>
<keyword evidence="11 16" id="KW-1133">Transmembrane helix</keyword>
<dbReference type="InterPro" id="IPR011712">
    <property type="entry name" value="Sig_transdc_His_kin_sub3_dim/P"/>
</dbReference>
<dbReference type="GO" id="GO:0046983">
    <property type="term" value="F:protein dimerization activity"/>
    <property type="evidence" value="ECO:0007669"/>
    <property type="project" value="UniProtKB-UniRule"/>
</dbReference>
<keyword evidence="4 14" id="KW-0997">Cell inner membrane</keyword>
<evidence type="ECO:0000256" key="1">
    <source>
        <dbReference type="ARBA" id="ARBA00000085"/>
    </source>
</evidence>
<evidence type="ECO:0000259" key="17">
    <source>
        <dbReference type="PROSITE" id="PS50109"/>
    </source>
</evidence>
<evidence type="ECO:0000256" key="8">
    <source>
        <dbReference type="ARBA" id="ARBA00022741"/>
    </source>
</evidence>
<evidence type="ECO:0000256" key="3">
    <source>
        <dbReference type="ARBA" id="ARBA00022475"/>
    </source>
</evidence>
<keyword evidence="10 14" id="KW-0067">ATP-binding</keyword>
<evidence type="ECO:0000256" key="9">
    <source>
        <dbReference type="ARBA" id="ARBA00022777"/>
    </source>
</evidence>
<dbReference type="Gene3D" id="1.20.120.960">
    <property type="entry name" value="Histidine kinase NarX, sensor domain"/>
    <property type="match status" value="1"/>
</dbReference>
<dbReference type="KEGG" id="ajp:AMJAP_2450"/>
<gene>
    <name evidence="19" type="primary">narX</name>
    <name evidence="19" type="ORF">AMJAP_2450</name>
</gene>
<dbReference type="CDD" id="cd06225">
    <property type="entry name" value="HAMP"/>
    <property type="match status" value="1"/>
</dbReference>